<evidence type="ECO:0000313" key="2">
    <source>
        <dbReference type="EMBL" id="MBB5347507.1"/>
    </source>
</evidence>
<dbReference type="PROSITE" id="PS51781">
    <property type="entry name" value="SH3B"/>
    <property type="match status" value="1"/>
</dbReference>
<dbReference type="Proteomes" id="UP000539642">
    <property type="component" value="Unassembled WGS sequence"/>
</dbReference>
<evidence type="ECO:0000313" key="3">
    <source>
        <dbReference type="Proteomes" id="UP000539642"/>
    </source>
</evidence>
<keyword evidence="3" id="KW-1185">Reference proteome</keyword>
<dbReference type="RefSeq" id="WP_240191648.1">
    <property type="nucleotide sequence ID" value="NZ_JACHEO010000004.1"/>
</dbReference>
<reference evidence="2 3" key="1">
    <citation type="submission" date="2020-08" db="EMBL/GenBank/DDBJ databases">
        <title>Genomic Encyclopedia of Type Strains, Phase IV (KMG-IV): sequencing the most valuable type-strain genomes for metagenomic binning, comparative biology and taxonomic classification.</title>
        <authorList>
            <person name="Goeker M."/>
        </authorList>
    </citation>
    <scope>NUCLEOTIDE SEQUENCE [LARGE SCALE GENOMIC DNA]</scope>
    <source>
        <strain evidence="2 3">DSM 28570</strain>
    </source>
</reference>
<dbReference type="AlphaFoldDB" id="A0A840UML0"/>
<sequence>MAEMLSVKSQKLNLRSGPGQNYSVKCVYSKGFPLKVLKKKGDWAQVRDFQNEVGWVSKQLLATTPHAIVAVNQGKKSKINIRSGPGTNFKVVGQAYYGVVFAVVDKKGQWRKIRHQSGLSGWIQQDLLWGT</sequence>
<dbReference type="InterPro" id="IPR010466">
    <property type="entry name" value="DUF1058"/>
</dbReference>
<dbReference type="PANTHER" id="PTHR34408">
    <property type="entry name" value="FAMILY PROTEIN, PUTATIVE-RELATED"/>
    <property type="match status" value="1"/>
</dbReference>
<organism evidence="2 3">
    <name type="scientific">Desulfoprunum benzoelyticum</name>
    <dbReference type="NCBI Taxonomy" id="1506996"/>
    <lineage>
        <taxon>Bacteria</taxon>
        <taxon>Pseudomonadati</taxon>
        <taxon>Thermodesulfobacteriota</taxon>
        <taxon>Desulfobulbia</taxon>
        <taxon>Desulfobulbales</taxon>
        <taxon>Desulfobulbaceae</taxon>
        <taxon>Desulfoprunum</taxon>
    </lineage>
</organism>
<gene>
    <name evidence="2" type="ORF">HNQ81_001223</name>
</gene>
<name>A0A840UML0_9BACT</name>
<evidence type="ECO:0000259" key="1">
    <source>
        <dbReference type="PROSITE" id="PS51781"/>
    </source>
</evidence>
<dbReference type="InterPro" id="IPR003646">
    <property type="entry name" value="SH3-like_bac-type"/>
</dbReference>
<feature type="domain" description="SH3b" evidence="1">
    <location>
        <begin position="64"/>
        <end position="131"/>
    </location>
</feature>
<dbReference type="EMBL" id="JACHEO010000004">
    <property type="protein sequence ID" value="MBB5347507.1"/>
    <property type="molecule type" value="Genomic_DNA"/>
</dbReference>
<dbReference type="InterPro" id="IPR052354">
    <property type="entry name" value="Cell_Wall_Dynamics_Protein"/>
</dbReference>
<proteinExistence type="predicted"/>
<dbReference type="Gene3D" id="2.30.30.40">
    <property type="entry name" value="SH3 Domains"/>
    <property type="match status" value="2"/>
</dbReference>
<dbReference type="PANTHER" id="PTHR34408:SF1">
    <property type="entry name" value="GLYCOSYL HYDROLASE FAMILY 19 DOMAIN-CONTAINING PROTEIN HI_1415"/>
    <property type="match status" value="1"/>
</dbReference>
<accession>A0A840UML0</accession>
<dbReference type="Pfam" id="PF06347">
    <property type="entry name" value="SH3_4"/>
    <property type="match status" value="2"/>
</dbReference>
<comment type="caution">
    <text evidence="2">The sequence shown here is derived from an EMBL/GenBank/DDBJ whole genome shotgun (WGS) entry which is preliminary data.</text>
</comment>
<protein>
    <submittedName>
        <fullName evidence="2">SH3-like domain-containing protein</fullName>
    </submittedName>
</protein>
<dbReference type="SMART" id="SM00287">
    <property type="entry name" value="SH3b"/>
    <property type="match status" value="2"/>
</dbReference>